<feature type="coiled-coil region" evidence="5">
    <location>
        <begin position="138"/>
        <end position="172"/>
    </location>
</feature>
<gene>
    <name evidence="8" type="ORF">ACFQET_04395</name>
</gene>
<organism evidence="8 9">
    <name type="scientific">Levilactobacillus tangyuanensis</name>
    <dbReference type="NCBI Taxonomy" id="2486021"/>
    <lineage>
        <taxon>Bacteria</taxon>
        <taxon>Bacillati</taxon>
        <taxon>Bacillota</taxon>
        <taxon>Bacilli</taxon>
        <taxon>Lactobacillales</taxon>
        <taxon>Lactobacillaceae</taxon>
        <taxon>Levilactobacillus</taxon>
    </lineage>
</organism>
<keyword evidence="2" id="KW-0964">Secreted</keyword>
<evidence type="ECO:0000256" key="2">
    <source>
        <dbReference type="ARBA" id="ARBA00022525"/>
    </source>
</evidence>
<keyword evidence="3" id="KW-0732">Signal</keyword>
<feature type="compositionally biased region" description="Polar residues" evidence="6">
    <location>
        <begin position="677"/>
        <end position="688"/>
    </location>
</feature>
<dbReference type="EMBL" id="JBHSSJ010000003">
    <property type="protein sequence ID" value="MFC6274752.1"/>
    <property type="molecule type" value="Genomic_DNA"/>
</dbReference>
<reference evidence="9" key="1">
    <citation type="journal article" date="2019" name="Int. J. Syst. Evol. Microbiol.">
        <title>The Global Catalogue of Microorganisms (GCM) 10K type strain sequencing project: providing services to taxonomists for standard genome sequencing and annotation.</title>
        <authorList>
            <consortium name="The Broad Institute Genomics Platform"/>
            <consortium name="The Broad Institute Genome Sequencing Center for Infectious Disease"/>
            <person name="Wu L."/>
            <person name="Ma J."/>
        </authorList>
    </citation>
    <scope>NUCLEOTIDE SEQUENCE [LARGE SCALE GENOMIC DNA]</scope>
    <source>
        <strain evidence="9">CCM 8907</strain>
    </source>
</reference>
<keyword evidence="4" id="KW-0572">Peptidoglycan-anchor</keyword>
<dbReference type="Proteomes" id="UP001596191">
    <property type="component" value="Unassembled WGS sequence"/>
</dbReference>
<keyword evidence="1" id="KW-0134">Cell wall</keyword>
<protein>
    <submittedName>
        <fullName evidence="8">LPXTG cell wall anchor domain-containing protein</fullName>
    </submittedName>
</protein>
<dbReference type="NCBIfam" id="TIGR01167">
    <property type="entry name" value="LPXTG_anchor"/>
    <property type="match status" value="1"/>
</dbReference>
<feature type="region of interest" description="Disordered" evidence="6">
    <location>
        <begin position="677"/>
        <end position="748"/>
    </location>
</feature>
<keyword evidence="5" id="KW-0175">Coiled coil</keyword>
<evidence type="ECO:0000256" key="3">
    <source>
        <dbReference type="ARBA" id="ARBA00022729"/>
    </source>
</evidence>
<sequence>MAPRANETELQAARQAVEAAAKQIVVVQAVYTEVVQDPQNDVIISAYLDVYQTYLDALAAQSSKQVDYDRAKTNLDNATQQLAAAQAAGQVTTYWEGEVARRSAALAINQGVMDTADQAVADAETAMLDPKASFDAMVKREELVIESFNAALNDLKAKLAVWQNAYTAYETAVTQPVSGESNASDLAALATTVLRTQAAVQAALSAITQSQADYQDALTAYQAALDKSGRTTVKATDGTLPDLASLQTDLSKKIEENDAVLAATPKLLAVIAAQTALQQRSNQINQIVLAINTDQAMLKTIYEAAYTGNIWTVLTDSFQTIGTDLASKATDYQLAINGDDQLASYADLIATLKAANADYGNTDDAYSYPTNDDVTAQYLRFGTSWTSFEPAYQEFLDFLAKSAPTEENNAAVVARMKDGDYLSTNGVHSASEGEEQELGTSHVNISTRYAQRLDDFLGRTVTDWQATTEVQMTRWNLTKFLIYLTDTTPAKSATGSNYLIVSETRKAEFAELLKGMIQPFFVADGTVYHLTALGVPGAGVDGNDKQQLDSLQDVYTFASFDPVGEVMKMFTGMSYNTLVNTSFYFLYTASPQPGVDDRTNLADQATLPDLLPFAEDNLASSGSWRTGSLTAGGTLAAPEPNQVVDSGGTVTGRYVGGETIDNSFSALAVKQAPTISLNQVNETPTGNPGTVDPGPGTTAPGSESPEPGGDQAPGTEPGQPTTLPTDPDNPGGGDRLGSTTEPGPAGKTFKWRVAQVSDDRLNVRLDNRQPTADRALARDHSAAATLPQTGDRSQGILGLIGSLLLALASGSFIKRWHED</sequence>
<dbReference type="InterPro" id="IPR019931">
    <property type="entry name" value="LPXTG_anchor"/>
</dbReference>
<feature type="domain" description="Gram-positive cocci surface proteins LPxTG" evidence="7">
    <location>
        <begin position="780"/>
        <end position="817"/>
    </location>
</feature>
<evidence type="ECO:0000256" key="5">
    <source>
        <dbReference type="SAM" id="Coils"/>
    </source>
</evidence>
<accession>A0ABW1TMQ3</accession>
<evidence type="ECO:0000313" key="9">
    <source>
        <dbReference type="Proteomes" id="UP001596191"/>
    </source>
</evidence>
<comment type="caution">
    <text evidence="8">The sequence shown here is derived from an EMBL/GenBank/DDBJ whole genome shotgun (WGS) entry which is preliminary data.</text>
</comment>
<evidence type="ECO:0000259" key="7">
    <source>
        <dbReference type="Pfam" id="PF00746"/>
    </source>
</evidence>
<dbReference type="RefSeq" id="WP_382336244.1">
    <property type="nucleotide sequence ID" value="NZ_JBHSSJ010000003.1"/>
</dbReference>
<keyword evidence="9" id="KW-1185">Reference proteome</keyword>
<dbReference type="Pfam" id="PF00746">
    <property type="entry name" value="Gram_pos_anchor"/>
    <property type="match status" value="1"/>
</dbReference>
<evidence type="ECO:0000256" key="1">
    <source>
        <dbReference type="ARBA" id="ARBA00022512"/>
    </source>
</evidence>
<name>A0ABW1TMQ3_9LACO</name>
<evidence type="ECO:0000256" key="4">
    <source>
        <dbReference type="ARBA" id="ARBA00023088"/>
    </source>
</evidence>
<evidence type="ECO:0000313" key="8">
    <source>
        <dbReference type="EMBL" id="MFC6274752.1"/>
    </source>
</evidence>
<evidence type="ECO:0000256" key="6">
    <source>
        <dbReference type="SAM" id="MobiDB-lite"/>
    </source>
</evidence>
<proteinExistence type="predicted"/>